<evidence type="ECO:0000256" key="5">
    <source>
        <dbReference type="SAM" id="SignalP"/>
    </source>
</evidence>
<protein>
    <recommendedName>
        <fullName evidence="4">Outer membrane protein assembly factor BamB</fullName>
    </recommendedName>
</protein>
<dbReference type="InterPro" id="IPR018391">
    <property type="entry name" value="PQQ_b-propeller_rpt"/>
</dbReference>
<dbReference type="GO" id="GO:0009279">
    <property type="term" value="C:cell outer membrane"/>
    <property type="evidence" value="ECO:0007669"/>
    <property type="project" value="UniProtKB-SubCell"/>
</dbReference>
<evidence type="ECO:0000256" key="1">
    <source>
        <dbReference type="ARBA" id="ARBA00022729"/>
    </source>
</evidence>
<feature type="signal peptide" evidence="5">
    <location>
        <begin position="1"/>
        <end position="15"/>
    </location>
</feature>
<dbReference type="AlphaFoldDB" id="A0A222FKF1"/>
<evidence type="ECO:0000259" key="6">
    <source>
        <dbReference type="Pfam" id="PF13360"/>
    </source>
</evidence>
<evidence type="ECO:0000256" key="4">
    <source>
        <dbReference type="HAMAP-Rule" id="MF_00923"/>
    </source>
</evidence>
<dbReference type="InterPro" id="IPR011047">
    <property type="entry name" value="Quinoprotein_ADH-like_sf"/>
</dbReference>
<accession>A0A222FKF1</accession>
<dbReference type="PANTHER" id="PTHR34512:SF30">
    <property type="entry name" value="OUTER MEMBRANE PROTEIN ASSEMBLY FACTOR BAMB"/>
    <property type="match status" value="1"/>
</dbReference>
<dbReference type="Pfam" id="PF13360">
    <property type="entry name" value="PQQ_2"/>
    <property type="match status" value="1"/>
</dbReference>
<dbReference type="Proteomes" id="UP000202440">
    <property type="component" value="Chromosome"/>
</dbReference>
<keyword evidence="4" id="KW-0564">Palmitate</keyword>
<dbReference type="HAMAP" id="MF_00923">
    <property type="entry name" value="OM_assembly_BamB"/>
    <property type="match status" value="1"/>
</dbReference>
<keyword evidence="3 4" id="KW-0998">Cell outer membrane</keyword>
<feature type="domain" description="Pyrrolo-quinoline quinone repeat" evidence="6">
    <location>
        <begin position="71"/>
        <end position="300"/>
    </location>
</feature>
<feature type="chain" id="PRO_5012962706" description="Outer membrane protein assembly factor BamB" evidence="5">
    <location>
        <begin position="16"/>
        <end position="400"/>
    </location>
</feature>
<keyword evidence="2 4" id="KW-0472">Membrane</keyword>
<dbReference type="GO" id="GO:0043165">
    <property type="term" value="P:Gram-negative-bacterium-type cell outer membrane assembly"/>
    <property type="evidence" value="ECO:0007669"/>
    <property type="project" value="UniProtKB-UniRule"/>
</dbReference>
<organism evidence="7 8">
    <name type="scientific">Bacterioplanes sanyensis</name>
    <dbReference type="NCBI Taxonomy" id="1249553"/>
    <lineage>
        <taxon>Bacteria</taxon>
        <taxon>Pseudomonadati</taxon>
        <taxon>Pseudomonadota</taxon>
        <taxon>Gammaproteobacteria</taxon>
        <taxon>Oceanospirillales</taxon>
        <taxon>Oceanospirillaceae</taxon>
        <taxon>Bacterioplanes</taxon>
    </lineage>
</organism>
<keyword evidence="8" id="KW-1185">Reference proteome</keyword>
<name>A0A222FKF1_9GAMM</name>
<keyword evidence="4" id="KW-0449">Lipoprotein</keyword>
<evidence type="ECO:0000313" key="7">
    <source>
        <dbReference type="EMBL" id="ASP39229.1"/>
    </source>
</evidence>
<evidence type="ECO:0000256" key="3">
    <source>
        <dbReference type="ARBA" id="ARBA00023237"/>
    </source>
</evidence>
<dbReference type="InterPro" id="IPR002372">
    <property type="entry name" value="PQQ_rpt_dom"/>
</dbReference>
<gene>
    <name evidence="4 7" type="primary">bamB</name>
    <name evidence="7" type="ORF">CHH28_11315</name>
</gene>
<dbReference type="InterPro" id="IPR015943">
    <property type="entry name" value="WD40/YVTN_repeat-like_dom_sf"/>
</dbReference>
<comment type="similarity">
    <text evidence="4">Belongs to the BamB family.</text>
</comment>
<comment type="subcellular location">
    <subcellularLocation>
        <location evidence="4">Cell outer membrane</location>
        <topology evidence="4">Lipid-anchor</topology>
    </subcellularLocation>
</comment>
<dbReference type="GO" id="GO:0051205">
    <property type="term" value="P:protein insertion into membrane"/>
    <property type="evidence" value="ECO:0007669"/>
    <property type="project" value="UniProtKB-UniRule"/>
</dbReference>
<comment type="function">
    <text evidence="4">Part of the outer membrane protein assembly complex, which is involved in assembly and insertion of beta-barrel proteins into the outer membrane.</text>
</comment>
<dbReference type="OrthoDB" id="5173551at2"/>
<dbReference type="Gene3D" id="2.130.10.10">
    <property type="entry name" value="YVTN repeat-like/Quinoprotein amine dehydrogenase"/>
    <property type="match status" value="1"/>
</dbReference>
<dbReference type="InterPro" id="IPR017687">
    <property type="entry name" value="BamB"/>
</dbReference>
<dbReference type="SMART" id="SM00564">
    <property type="entry name" value="PQQ"/>
    <property type="match status" value="7"/>
</dbReference>
<reference evidence="7 8" key="1">
    <citation type="submission" date="2017-07" db="EMBL/GenBank/DDBJ databases">
        <title>Annotated genome sequence of Bacterioplanes sanyensis isolated from Red Sea.</title>
        <authorList>
            <person name="Rehman Z.U."/>
        </authorList>
    </citation>
    <scope>NUCLEOTIDE SEQUENCE [LARGE SCALE GENOMIC DNA]</scope>
    <source>
        <strain evidence="7 8">NV9</strain>
    </source>
</reference>
<dbReference type="RefSeq" id="WP_094060409.1">
    <property type="nucleotide sequence ID" value="NZ_CP022530.1"/>
</dbReference>
<evidence type="ECO:0000313" key="8">
    <source>
        <dbReference type="Proteomes" id="UP000202440"/>
    </source>
</evidence>
<keyword evidence="1 4" id="KW-0732">Signal</keyword>
<comment type="subunit">
    <text evidence="4">Part of the Bam complex.</text>
</comment>
<dbReference type="EMBL" id="CP022530">
    <property type="protein sequence ID" value="ASP39229.1"/>
    <property type="molecule type" value="Genomic_DNA"/>
</dbReference>
<dbReference type="PANTHER" id="PTHR34512">
    <property type="entry name" value="CELL SURFACE PROTEIN"/>
    <property type="match status" value="1"/>
</dbReference>
<dbReference type="KEGG" id="bsan:CHH28_11315"/>
<dbReference type="SUPFAM" id="SSF50998">
    <property type="entry name" value="Quinoprotein alcohol dehydrogenase-like"/>
    <property type="match status" value="1"/>
</dbReference>
<dbReference type="NCBIfam" id="TIGR03300">
    <property type="entry name" value="assembly_YfgL"/>
    <property type="match status" value="1"/>
</dbReference>
<dbReference type="PROSITE" id="PS51257">
    <property type="entry name" value="PROKAR_LIPOPROTEIN"/>
    <property type="match status" value="1"/>
</dbReference>
<evidence type="ECO:0000256" key="2">
    <source>
        <dbReference type="ARBA" id="ARBA00023136"/>
    </source>
</evidence>
<sequence length="400" mass="43469">MPRLFCALLLSLAVAGCSSTPEQPQSSLSSIDDQLDVDVEWRLNLGQQAGTRLNRLRPAVQNDTVFMASADGRVLALELASGAEQWQLTLEQNIIGGVALAGDQLFVSTMDGMLHSISTAGELQWSSALASEAVASVASDAQRVFVHTIDGRLSAYQRDNGEQLWTYEHAMPVLSVRGTSSPLVLEQLVVTGFASGKVVALDKRLGIPRWDVRLAIPDGRSELERLVDVDGTPVWDNGVIYAASYHGKVAALSPRGEVRWQEDGSSYGHPVLALGSLYLSLDDGTLQAYDIYNGANQWTQTILQGKALGQVTVFDRYLAVADDEGFLYLLSLVDGELLARERMRPKPLHKNVPNSPEMTNWRGLRGRDFGLSAPMVATERGLLVTSNTGELLLLTVHADQ</sequence>
<proteinExistence type="inferred from homology"/>